<dbReference type="OrthoDB" id="10381824at2759"/>
<proteinExistence type="predicted"/>
<evidence type="ECO:0000313" key="2">
    <source>
        <dbReference type="Proteomes" id="UP000701801"/>
    </source>
</evidence>
<comment type="caution">
    <text evidence="1">The sequence shown here is derived from an EMBL/GenBank/DDBJ whole genome shotgun (WGS) entry which is preliminary data.</text>
</comment>
<dbReference type="EMBL" id="CAJVRM010000239">
    <property type="protein sequence ID" value="CAG8977945.1"/>
    <property type="molecule type" value="Genomic_DNA"/>
</dbReference>
<accession>A0A9N9LMC1</accession>
<gene>
    <name evidence="1" type="ORF">HYALB_00001825</name>
</gene>
<dbReference type="Proteomes" id="UP000701801">
    <property type="component" value="Unassembled WGS sequence"/>
</dbReference>
<sequence length="161" mass="17935">MNVDWTVTSTLYSNCVNWVTHQPQHHVHIIQTLTDFKSVPSTSVTMPSESLLQHHALPWAKRVRMSLSGLKYGWATQLSSAAVLILSGSPIYDRNLGYGYFVPPNHRGETPMICHNQKPLIPDAYTTTIIALLPNAYTTTIALFPNPVFSLLLKEGSIDFA</sequence>
<name>A0A9N9LMC1_9HELO</name>
<protein>
    <submittedName>
        <fullName evidence="1">Uncharacterized protein</fullName>
    </submittedName>
</protein>
<evidence type="ECO:0000313" key="1">
    <source>
        <dbReference type="EMBL" id="CAG8977945.1"/>
    </source>
</evidence>
<keyword evidence="2" id="KW-1185">Reference proteome</keyword>
<organism evidence="1 2">
    <name type="scientific">Hymenoscyphus albidus</name>
    <dbReference type="NCBI Taxonomy" id="595503"/>
    <lineage>
        <taxon>Eukaryota</taxon>
        <taxon>Fungi</taxon>
        <taxon>Dikarya</taxon>
        <taxon>Ascomycota</taxon>
        <taxon>Pezizomycotina</taxon>
        <taxon>Leotiomycetes</taxon>
        <taxon>Helotiales</taxon>
        <taxon>Helotiaceae</taxon>
        <taxon>Hymenoscyphus</taxon>
    </lineage>
</organism>
<dbReference type="AlphaFoldDB" id="A0A9N9LMC1"/>
<reference evidence="1" key="1">
    <citation type="submission" date="2021-07" db="EMBL/GenBank/DDBJ databases">
        <authorList>
            <person name="Durling M."/>
        </authorList>
    </citation>
    <scope>NUCLEOTIDE SEQUENCE</scope>
</reference>